<reference evidence="11" key="1">
    <citation type="journal article" date="2011" name="Environ. Microbiol.">
        <title>Genomic insights into the metabolic potential of the polycyclic aromatic hydrocarbon degrading sulfate-reducing Deltaproteobacterium N47.</title>
        <authorList>
            <person name="Bergmann F."/>
            <person name="Selesi D."/>
            <person name="Weinmaier T."/>
            <person name="Tischler P."/>
            <person name="Rattei T."/>
            <person name="Meckenstock R.U."/>
        </authorList>
    </citation>
    <scope>NUCLEOTIDE SEQUENCE</scope>
</reference>
<evidence type="ECO:0000256" key="2">
    <source>
        <dbReference type="ARBA" id="ARBA00022448"/>
    </source>
</evidence>
<feature type="transmembrane region" description="Helical" evidence="10">
    <location>
        <begin position="136"/>
        <end position="157"/>
    </location>
</feature>
<dbReference type="AlphaFoldDB" id="E1YBD3"/>
<evidence type="ECO:0000256" key="4">
    <source>
        <dbReference type="ARBA" id="ARBA00022538"/>
    </source>
</evidence>
<proteinExistence type="predicted"/>
<dbReference type="NCBIfam" id="TIGR00933">
    <property type="entry name" value="2a38"/>
    <property type="match status" value="1"/>
</dbReference>
<dbReference type="InterPro" id="IPR004772">
    <property type="entry name" value="TrkH"/>
</dbReference>
<evidence type="ECO:0008006" key="12">
    <source>
        <dbReference type="Google" id="ProtNLM"/>
    </source>
</evidence>
<keyword evidence="5 10" id="KW-0812">Transmembrane</keyword>
<feature type="transmembrane region" description="Helical" evidence="10">
    <location>
        <begin position="81"/>
        <end position="105"/>
    </location>
</feature>
<feature type="transmembrane region" description="Helical" evidence="10">
    <location>
        <begin position="196"/>
        <end position="216"/>
    </location>
</feature>
<protein>
    <recommendedName>
        <fullName evidence="12">Ktr system potassium uptake protein B</fullName>
    </recommendedName>
</protein>
<feature type="transmembrane region" description="Helical" evidence="10">
    <location>
        <begin position="394"/>
        <end position="415"/>
    </location>
</feature>
<feature type="transmembrane region" description="Helical" evidence="10">
    <location>
        <begin position="352"/>
        <end position="374"/>
    </location>
</feature>
<evidence type="ECO:0000256" key="10">
    <source>
        <dbReference type="SAM" id="Phobius"/>
    </source>
</evidence>
<dbReference type="Pfam" id="PF02386">
    <property type="entry name" value="TrkH"/>
    <property type="match status" value="1"/>
</dbReference>
<feature type="transmembrane region" description="Helical" evidence="10">
    <location>
        <begin position="47"/>
        <end position="69"/>
    </location>
</feature>
<evidence type="ECO:0000313" key="11">
    <source>
        <dbReference type="EMBL" id="CBX27810.1"/>
    </source>
</evidence>
<dbReference type="PANTHER" id="PTHR32024">
    <property type="entry name" value="TRK SYSTEM POTASSIUM UPTAKE PROTEIN TRKG-RELATED"/>
    <property type="match status" value="1"/>
</dbReference>
<sequence>MRYIRNLYNKFSFSNLSPQSLVTLSFISVILIGTFLLSRPFASTGPALNFVDSLFTSTSATCVTGLIVVDTGSCFSMAGQIIILILIQAGGLGIMSFSTLLLFFFHGRFGIGSREVIQETLAFFDTIDIGSLLKSVFIFTFAFEAIGAVLLTIRFLFDMPFDKALFTAAFHSVSAFCNAGFSTFPDSLTAYRSDIFVNSIIMFLIISGGIGFIVIYELYKNRKKGLSFHKLSLHSRAVLLFSGLLIIIGTVFLFIFEYNVSMKGYSLLAKILSSMFQSVSARTAGFNTIDISTVSMSSLLVIANLMFIGASPASCGGGIKTATLAVIFAFIRSKINDTKNVNLFYSTLPFKVISKAIVLVVFAILTVILFSFLITIAEFHNTPFSDNGTQFIQIFFEVVSAFGTVGLSAGITAALSPASRILLTIVMLIGRVGPLTLAVVIATHDENDIQYAEDNILVG</sequence>
<accession>E1YBD3</accession>
<comment type="subcellular location">
    <subcellularLocation>
        <location evidence="1">Cell membrane</location>
        <topology evidence="1">Multi-pass membrane protein</topology>
    </subcellularLocation>
</comment>
<keyword evidence="8" id="KW-0406">Ion transport</keyword>
<keyword evidence="3" id="KW-1003">Cell membrane</keyword>
<dbReference type="InterPro" id="IPR003445">
    <property type="entry name" value="Cat_transpt"/>
</dbReference>
<evidence type="ECO:0000256" key="5">
    <source>
        <dbReference type="ARBA" id="ARBA00022692"/>
    </source>
</evidence>
<gene>
    <name evidence="11" type="ORF">N47_C18680</name>
</gene>
<keyword evidence="9 10" id="KW-0472">Membrane</keyword>
<evidence type="ECO:0000256" key="9">
    <source>
        <dbReference type="ARBA" id="ARBA00023136"/>
    </source>
</evidence>
<keyword evidence="7 10" id="KW-1133">Transmembrane helix</keyword>
<evidence type="ECO:0000256" key="1">
    <source>
        <dbReference type="ARBA" id="ARBA00004651"/>
    </source>
</evidence>
<dbReference type="EMBL" id="FR695867">
    <property type="protein sequence ID" value="CBX27810.1"/>
    <property type="molecule type" value="Genomic_DNA"/>
</dbReference>
<dbReference type="PANTHER" id="PTHR32024:SF1">
    <property type="entry name" value="KTR SYSTEM POTASSIUM UPTAKE PROTEIN B"/>
    <property type="match status" value="1"/>
</dbReference>
<evidence type="ECO:0000256" key="8">
    <source>
        <dbReference type="ARBA" id="ARBA00023065"/>
    </source>
</evidence>
<feature type="transmembrane region" description="Helical" evidence="10">
    <location>
        <begin position="422"/>
        <end position="442"/>
    </location>
</feature>
<feature type="transmembrane region" description="Helical" evidence="10">
    <location>
        <begin position="237"/>
        <end position="256"/>
    </location>
</feature>
<evidence type="ECO:0000256" key="6">
    <source>
        <dbReference type="ARBA" id="ARBA00022958"/>
    </source>
</evidence>
<keyword evidence="6" id="KW-0630">Potassium</keyword>
<feature type="transmembrane region" description="Helical" evidence="10">
    <location>
        <begin position="164"/>
        <end position="184"/>
    </location>
</feature>
<dbReference type="GO" id="GO:0015379">
    <property type="term" value="F:potassium:chloride symporter activity"/>
    <property type="evidence" value="ECO:0007669"/>
    <property type="project" value="InterPro"/>
</dbReference>
<evidence type="ECO:0000256" key="3">
    <source>
        <dbReference type="ARBA" id="ARBA00022475"/>
    </source>
</evidence>
<organism evidence="11">
    <name type="scientific">uncultured Desulfobacterium sp</name>
    <dbReference type="NCBI Taxonomy" id="201089"/>
    <lineage>
        <taxon>Bacteria</taxon>
        <taxon>Pseudomonadati</taxon>
        <taxon>Thermodesulfobacteriota</taxon>
        <taxon>Desulfobacteria</taxon>
        <taxon>Desulfobacterales</taxon>
        <taxon>Desulfobacteriaceae</taxon>
        <taxon>Desulfobacterium</taxon>
        <taxon>environmental samples</taxon>
    </lineage>
</organism>
<dbReference type="GO" id="GO:0005886">
    <property type="term" value="C:plasma membrane"/>
    <property type="evidence" value="ECO:0007669"/>
    <property type="project" value="UniProtKB-SubCell"/>
</dbReference>
<feature type="transmembrane region" description="Helical" evidence="10">
    <location>
        <begin position="305"/>
        <end position="331"/>
    </location>
</feature>
<name>E1YBD3_9BACT</name>
<feature type="transmembrane region" description="Helical" evidence="10">
    <location>
        <begin position="21"/>
        <end position="41"/>
    </location>
</feature>
<keyword evidence="4" id="KW-0633">Potassium transport</keyword>
<evidence type="ECO:0000256" key="7">
    <source>
        <dbReference type="ARBA" id="ARBA00022989"/>
    </source>
</evidence>
<keyword evidence="2" id="KW-0813">Transport</keyword>